<evidence type="ECO:0000313" key="5">
    <source>
        <dbReference type="Proteomes" id="UP000581408"/>
    </source>
</evidence>
<dbReference type="Proteomes" id="UP000581408">
    <property type="component" value="Unassembled WGS sequence"/>
</dbReference>
<comment type="caution">
    <text evidence="4">The sequence shown here is derived from an EMBL/GenBank/DDBJ whole genome shotgun (WGS) entry which is preliminary data.</text>
</comment>
<evidence type="ECO:0000256" key="1">
    <source>
        <dbReference type="ARBA" id="ARBA00023125"/>
    </source>
</evidence>
<dbReference type="Gene3D" id="1.10.357.10">
    <property type="entry name" value="Tetracycline Repressor, domain 2"/>
    <property type="match status" value="1"/>
</dbReference>
<gene>
    <name evidence="4" type="ORF">HMC16_09430</name>
</gene>
<dbReference type="PANTHER" id="PTHR30055">
    <property type="entry name" value="HTH-TYPE TRANSCRIPTIONAL REGULATOR RUTR"/>
    <property type="match status" value="1"/>
</dbReference>
<feature type="DNA-binding region" description="H-T-H motif" evidence="2">
    <location>
        <begin position="29"/>
        <end position="48"/>
    </location>
</feature>
<name>A0A838CLL9_9CORY</name>
<dbReference type="SUPFAM" id="SSF48498">
    <property type="entry name" value="Tetracyclin repressor-like, C-terminal domain"/>
    <property type="match status" value="1"/>
</dbReference>
<feature type="domain" description="HTH tetR-type" evidence="3">
    <location>
        <begin position="6"/>
        <end position="66"/>
    </location>
</feature>
<accession>A0A838CLL9</accession>
<proteinExistence type="predicted"/>
<dbReference type="AlphaFoldDB" id="A0A838CLL9"/>
<dbReference type="GO" id="GO:0000976">
    <property type="term" value="F:transcription cis-regulatory region binding"/>
    <property type="evidence" value="ECO:0007669"/>
    <property type="project" value="TreeGrafter"/>
</dbReference>
<evidence type="ECO:0000313" key="4">
    <source>
        <dbReference type="EMBL" id="MBA1835928.1"/>
    </source>
</evidence>
<dbReference type="InterPro" id="IPR009057">
    <property type="entry name" value="Homeodomain-like_sf"/>
</dbReference>
<dbReference type="InterPro" id="IPR036271">
    <property type="entry name" value="Tet_transcr_reg_TetR-rel_C_sf"/>
</dbReference>
<keyword evidence="1 2" id="KW-0238">DNA-binding</keyword>
<evidence type="ECO:0000259" key="3">
    <source>
        <dbReference type="PROSITE" id="PS50977"/>
    </source>
</evidence>
<dbReference type="InterPro" id="IPR001647">
    <property type="entry name" value="HTH_TetR"/>
</dbReference>
<organism evidence="4 5">
    <name type="scientific">Corynebacterium wankanglinii</name>
    <dbReference type="NCBI Taxonomy" id="2735136"/>
    <lineage>
        <taxon>Bacteria</taxon>
        <taxon>Bacillati</taxon>
        <taxon>Actinomycetota</taxon>
        <taxon>Actinomycetes</taxon>
        <taxon>Mycobacteriales</taxon>
        <taxon>Corynebacteriaceae</taxon>
        <taxon>Corynebacterium</taxon>
    </lineage>
</organism>
<sequence length="187" mass="19812">MRADARAKRDQIIAAALAQIRSRPNSEITLEGIAADAGVGIATLYRHFPSRAALYNACAAVFLDQIEMLLDGTLDGFDADPSGRFEAFVWALVESGVGILATALAAEPSAAGGEVVVERRDAFMDKVQLLIDAAAPHGIIAPGQSPLQLATELIVATRPLAAPLAELFPDVRDLLVRHLMAGWRTTA</sequence>
<dbReference type="GO" id="GO:0003700">
    <property type="term" value="F:DNA-binding transcription factor activity"/>
    <property type="evidence" value="ECO:0007669"/>
    <property type="project" value="TreeGrafter"/>
</dbReference>
<reference evidence="4 5" key="1">
    <citation type="submission" date="2020-05" db="EMBL/GenBank/DDBJ databases">
        <title>Descriptions of Corynebacterium xxxx sp. nov., Corynebacterium yyyy sp. nov. and Corynebacterium zzzz sp. nov.</title>
        <authorList>
            <person name="Zhang G."/>
        </authorList>
    </citation>
    <scope>NUCLEOTIDE SEQUENCE [LARGE SCALE GENOMIC DNA]</scope>
    <source>
        <strain evidence="5">zg-915</strain>
    </source>
</reference>
<evidence type="ECO:0000256" key="2">
    <source>
        <dbReference type="PROSITE-ProRule" id="PRU00335"/>
    </source>
</evidence>
<dbReference type="RefSeq" id="WP_181195235.1">
    <property type="nucleotide sequence ID" value="NZ_JABFEE010000010.1"/>
</dbReference>
<dbReference type="PROSITE" id="PS50977">
    <property type="entry name" value="HTH_TETR_2"/>
    <property type="match status" value="1"/>
</dbReference>
<dbReference type="PANTHER" id="PTHR30055:SF219">
    <property type="entry name" value="TRANSCRIPTIONAL REGULATORY PROTEIN"/>
    <property type="match status" value="1"/>
</dbReference>
<dbReference type="InterPro" id="IPR050109">
    <property type="entry name" value="HTH-type_TetR-like_transc_reg"/>
</dbReference>
<dbReference type="SUPFAM" id="SSF46689">
    <property type="entry name" value="Homeodomain-like"/>
    <property type="match status" value="1"/>
</dbReference>
<dbReference type="EMBL" id="JABFEE010000010">
    <property type="protein sequence ID" value="MBA1835928.1"/>
    <property type="molecule type" value="Genomic_DNA"/>
</dbReference>
<protein>
    <submittedName>
        <fullName evidence="4">TetR/AcrR family transcriptional regulator</fullName>
    </submittedName>
</protein>
<dbReference type="Pfam" id="PF00440">
    <property type="entry name" value="TetR_N"/>
    <property type="match status" value="1"/>
</dbReference>